<evidence type="ECO:0000313" key="1">
    <source>
        <dbReference type="EMBL" id="EFK95507.1"/>
    </source>
</evidence>
<sequence length="267" mass="29324">MDGMPLLVVMTVTYGRMATNMKKYILIFTLILTASLFAQTIQSHHSTLLKKRGAAVSSETGEVFADDFEDGTLDAWIVYAESGNSISIATDTTHSGTYAAKLVYGGSNNRNVMSIATDNLNSIYFRCYMKFPANFVGGDGYPTTDFFSFVDGAAGVVYQRIKHDASNRPRNWDILSNGTTDQDANYTHMIHNNWFLVELAWERGTGSNGWTTFKVNGDSVVGIGSLPLALNADSIRIGTYILNENPNGYIYIDDVVIDSTTWVGAKP</sequence>
<proteinExistence type="predicted"/>
<protein>
    <submittedName>
        <fullName evidence="1">Uncharacterized protein</fullName>
    </submittedName>
</protein>
<organism evidence="1">
    <name type="scientific">sediment metagenome</name>
    <dbReference type="NCBI Taxonomy" id="749907"/>
    <lineage>
        <taxon>unclassified sequences</taxon>
        <taxon>metagenomes</taxon>
        <taxon>ecological metagenomes</taxon>
    </lineage>
</organism>
<accession>D9PLQ0</accession>
<reference evidence="1" key="1">
    <citation type="submission" date="2010-07" db="EMBL/GenBank/DDBJ databases">
        <authorList>
            <consortium name="CONSOLIDER consortium CSD2007-00005"/>
            <person name="Guazzaroni M.-E."/>
            <person name="Richter M."/>
            <person name="Garcia-Salamanca A."/>
            <person name="Yarza P."/>
            <person name="Ferrer M."/>
        </authorList>
    </citation>
    <scope>NUCLEOTIDE SEQUENCE</scope>
</reference>
<dbReference type="EMBL" id="ADZX01000754">
    <property type="protein sequence ID" value="EFK95507.1"/>
    <property type="molecule type" value="Genomic_DNA"/>
</dbReference>
<name>D9PLQ0_9ZZZZ</name>
<comment type="caution">
    <text evidence="1">The sequence shown here is derived from an EMBL/GenBank/DDBJ whole genome shotgun (WGS) entry which is preliminary data.</text>
</comment>
<gene>
    <name evidence="1" type="ORF">LDC_2473</name>
</gene>
<dbReference type="AlphaFoldDB" id="D9PLQ0"/>
<reference evidence="1" key="2">
    <citation type="journal article" date="2011" name="Microb. Ecol.">
        <title>Taxonomic and Functional Metagenomic Profiling of the Microbial Community in the Anoxic Sediment of a Sub-saline Shallow Lake (Laguna de Carrizo, Central Spain).</title>
        <authorList>
            <person name="Ferrer M."/>
            <person name="Guazzaroni M.E."/>
            <person name="Richter M."/>
            <person name="Garcia-Salamanca A."/>
            <person name="Yarza P."/>
            <person name="Suarez-Suarez A."/>
            <person name="Solano J."/>
            <person name="Alcaide M."/>
            <person name="van Dillewijn P."/>
            <person name="Molina-Henares M.A."/>
            <person name="Lopez-Cortes N."/>
            <person name="Al-Ramahi Y."/>
            <person name="Guerrero C."/>
            <person name="Acosta A."/>
            <person name="de Eugenio L.I."/>
            <person name="Martinez V."/>
            <person name="Marques S."/>
            <person name="Rojo F."/>
            <person name="Santero E."/>
            <person name="Genilloud O."/>
            <person name="Perez-Perez J."/>
            <person name="Rossello-Mora R."/>
            <person name="Ramos J.L."/>
        </authorList>
    </citation>
    <scope>NUCLEOTIDE SEQUENCE</scope>
</reference>
<dbReference type="Gene3D" id="2.60.120.200">
    <property type="match status" value="1"/>
</dbReference>